<evidence type="ECO:0000313" key="4">
    <source>
        <dbReference type="EMBL" id="QDM10744.1"/>
    </source>
</evidence>
<evidence type="ECO:0000256" key="1">
    <source>
        <dbReference type="SAM" id="MobiDB-lite"/>
    </source>
</evidence>
<dbReference type="RefSeq" id="WP_004293712.1">
    <property type="nucleotide sequence ID" value="NZ_CAKJZG010000003.1"/>
</dbReference>
<evidence type="ECO:0000313" key="6">
    <source>
        <dbReference type="Proteomes" id="UP000266492"/>
    </source>
</evidence>
<keyword evidence="2" id="KW-0732">Signal</keyword>
<evidence type="ECO:0000313" key="7">
    <source>
        <dbReference type="Proteomes" id="UP000318823"/>
    </source>
</evidence>
<dbReference type="EMBL" id="QRVZ01000044">
    <property type="protein sequence ID" value="RGS78281.1"/>
    <property type="molecule type" value="Genomic_DNA"/>
</dbReference>
<dbReference type="EMBL" id="CP041395">
    <property type="protein sequence ID" value="QDM10744.1"/>
    <property type="molecule type" value="Genomic_DNA"/>
</dbReference>
<evidence type="ECO:0000256" key="2">
    <source>
        <dbReference type="SAM" id="SignalP"/>
    </source>
</evidence>
<dbReference type="EMBL" id="CP041395">
    <property type="protein sequence ID" value="QDM07984.1"/>
    <property type="molecule type" value="Genomic_DNA"/>
</dbReference>
<dbReference type="SUPFAM" id="SSF82185">
    <property type="entry name" value="Histone H3 K4-specific methyltransferase SET7/9 N-terminal domain"/>
    <property type="match status" value="1"/>
</dbReference>
<organism evidence="5 6">
    <name type="scientific">Bacteroides ovatus</name>
    <dbReference type="NCBI Taxonomy" id="28116"/>
    <lineage>
        <taxon>Bacteria</taxon>
        <taxon>Pseudomonadati</taxon>
        <taxon>Bacteroidota</taxon>
        <taxon>Bacteroidia</taxon>
        <taxon>Bacteroidales</taxon>
        <taxon>Bacteroidaceae</taxon>
        <taxon>Bacteroides</taxon>
    </lineage>
</organism>
<evidence type="ECO:0000313" key="3">
    <source>
        <dbReference type="EMBL" id="QDM07984.1"/>
    </source>
</evidence>
<reference evidence="3" key="2">
    <citation type="journal article" date="2018" name="Nature">
        <title>Human gut bacteria contain acquired interbacterial defence systems.</title>
        <authorList>
            <person name="Ross B.D."/>
            <person name="Verster A.J."/>
            <person name="Radey M.C."/>
            <person name="Schmidtke D.T."/>
            <person name="Pope C.E."/>
            <person name="Hoffman L.R."/>
            <person name="Hajjar A."/>
            <person name="Peterson S.B."/>
            <person name="Borenstein E."/>
            <person name="Mougous J."/>
        </authorList>
    </citation>
    <scope>NUCLEOTIDE SEQUENCE</scope>
    <source>
        <strain evidence="3">3725 D1 iv</strain>
    </source>
</reference>
<reference evidence="7" key="1">
    <citation type="journal article" date="2018" name="J. Anim. Genet.">
        <title>Acquired interbacterial defense systems protect against interspecies antagonism in the human gut microbiome.</title>
        <authorList>
            <person name="Ross B.D."/>
            <person name="Verster A.J."/>
            <person name="Radey M.C."/>
            <person name="Schmidtke D.T."/>
            <person name="Pope C.E."/>
            <person name="Hoffman L.R."/>
            <person name="Hajjar A."/>
            <person name="Peterson S.B."/>
            <person name="Borenstein E."/>
            <person name="Mougous J."/>
        </authorList>
    </citation>
    <scope>NUCLEOTIDE SEQUENCE [LARGE SCALE GENOMIC DNA]</scope>
    <source>
        <strain evidence="7">3725 D1 iv</strain>
    </source>
</reference>
<protein>
    <recommendedName>
        <fullName evidence="8">Toxin-antitoxin system YwqK family antitoxin</fullName>
    </recommendedName>
</protein>
<feature type="chain" id="PRO_5042356303" description="Toxin-antitoxin system YwqK family antitoxin" evidence="2">
    <location>
        <begin position="20"/>
        <end position="241"/>
    </location>
</feature>
<accession>A0A371A9T9</accession>
<sequence length="241" mass="28357">MNRILTLYLFLLLCGTASAQQIVKWDDLQTITDNARRTVYYEKGSKQPLQGEYRIIRGLDEERVKLSDGIINGDYLRYRDGVLRESGIYAKGKRNGIFTEYYQDGVTPRKETPMQQGKIDGTVKTYFRNGKIEIEKEYRQSVESGRERRFDSKTGEQIFESHYIDGKKEGEEWEIFEDGRTLRSRTTRHYRNGKLDGFYRVESTRDGKPYITIEGQYTDGEKSGRWKQYNATDDTTHEWDE</sequence>
<dbReference type="Gene3D" id="3.90.930.1">
    <property type="match status" value="1"/>
</dbReference>
<evidence type="ECO:0000313" key="5">
    <source>
        <dbReference type="EMBL" id="RGS78281.1"/>
    </source>
</evidence>
<gene>
    <name evidence="5" type="ORF">DWX70_26140</name>
    <name evidence="3" type="ORF">DYI28_04220</name>
    <name evidence="4" type="ORF">DYI28_19740</name>
</gene>
<dbReference type="AlphaFoldDB" id="A0A371A9T9"/>
<dbReference type="Proteomes" id="UP000318823">
    <property type="component" value="Chromosome"/>
</dbReference>
<proteinExistence type="predicted"/>
<reference evidence="5 6" key="3">
    <citation type="submission" date="2018-08" db="EMBL/GenBank/DDBJ databases">
        <title>A genome reference for cultivated species of the human gut microbiota.</title>
        <authorList>
            <person name="Zou Y."/>
            <person name="Xue W."/>
            <person name="Luo G."/>
        </authorList>
    </citation>
    <scope>NUCLEOTIDE SEQUENCE [LARGE SCALE GENOMIC DNA]</scope>
    <source>
        <strain evidence="5 6">AF20-9LB</strain>
    </source>
</reference>
<feature type="signal peptide" evidence="2">
    <location>
        <begin position="1"/>
        <end position="19"/>
    </location>
</feature>
<dbReference type="Proteomes" id="UP000266492">
    <property type="component" value="Unassembled WGS sequence"/>
</dbReference>
<name>A0A371A9T9_BACOV</name>
<feature type="region of interest" description="Disordered" evidence="1">
    <location>
        <begin position="221"/>
        <end position="241"/>
    </location>
</feature>
<reference evidence="3" key="4">
    <citation type="submission" date="2019-07" db="EMBL/GenBank/DDBJ databases">
        <authorList>
            <person name="Ross B.D."/>
            <person name="Verster A.J."/>
            <person name="Radey M.C."/>
            <person name="Schmidtke D.T."/>
            <person name="Pope C.E."/>
            <person name="Hoffman L.R."/>
            <person name="Hajjar A."/>
            <person name="Peterson S.B."/>
            <person name="Borenstein E."/>
            <person name="Mougous J.D."/>
        </authorList>
    </citation>
    <scope>NUCLEOTIDE SEQUENCE</scope>
    <source>
        <strain evidence="3">3725 D1 iv</strain>
    </source>
</reference>
<evidence type="ECO:0008006" key="8">
    <source>
        <dbReference type="Google" id="ProtNLM"/>
    </source>
</evidence>